<proteinExistence type="predicted"/>
<feature type="compositionally biased region" description="Basic and acidic residues" evidence="1">
    <location>
        <begin position="1"/>
        <end position="23"/>
    </location>
</feature>
<dbReference type="PROSITE" id="PS50914">
    <property type="entry name" value="BON"/>
    <property type="match status" value="1"/>
</dbReference>
<comment type="caution">
    <text evidence="3">The sequence shown here is derived from an EMBL/GenBank/DDBJ whole genome shotgun (WGS) entry which is preliminary data.</text>
</comment>
<dbReference type="AlphaFoldDB" id="A0A4R5ULF4"/>
<gene>
    <name evidence="3" type="ORF">E2F50_00400</name>
</gene>
<feature type="region of interest" description="Disordered" evidence="1">
    <location>
        <begin position="1"/>
        <end position="57"/>
    </location>
</feature>
<keyword evidence="4" id="KW-1185">Reference proteome</keyword>
<evidence type="ECO:0000259" key="2">
    <source>
        <dbReference type="PROSITE" id="PS50914"/>
    </source>
</evidence>
<evidence type="ECO:0000256" key="1">
    <source>
        <dbReference type="SAM" id="MobiDB-lite"/>
    </source>
</evidence>
<sequence length="165" mass="18217">MTAERKVDDISREEDYRDYDTRNIDQGWPYADQPGATSDPVENAAYGDPEANFDRERNKGYRVDEVDADGMEERIVDSAVPATQGLEEADDLEERITDALDALEIIEMDLIDVHVEDGKVTVEGTVDEASTARKIGRTIQGIAGVRAVTNNLTLAGVDTRIPDDD</sequence>
<feature type="domain" description="BON" evidence="2">
    <location>
        <begin position="88"/>
        <end position="156"/>
    </location>
</feature>
<dbReference type="Proteomes" id="UP000295238">
    <property type="component" value="Unassembled WGS sequence"/>
</dbReference>
<evidence type="ECO:0000313" key="4">
    <source>
        <dbReference type="Proteomes" id="UP000295238"/>
    </source>
</evidence>
<dbReference type="SMART" id="SM00749">
    <property type="entry name" value="BON"/>
    <property type="match status" value="1"/>
</dbReference>
<dbReference type="EMBL" id="SMTL01000001">
    <property type="protein sequence ID" value="TDK38656.1"/>
    <property type="molecule type" value="Genomic_DNA"/>
</dbReference>
<reference evidence="3 4" key="1">
    <citation type="submission" date="2019-03" db="EMBL/GenBank/DDBJ databases">
        <title>Rhizobium sp. nov., an bacterium isolated from biocrust in Mu Us Desert.</title>
        <authorList>
            <person name="Lixiong L."/>
        </authorList>
    </citation>
    <scope>NUCLEOTIDE SEQUENCE [LARGE SCALE GENOMIC DNA]</scope>
    <source>
        <strain evidence="3 4">SPY-1</strain>
    </source>
</reference>
<dbReference type="Gene3D" id="3.30.1340.30">
    <property type="match status" value="1"/>
</dbReference>
<organism evidence="3 4">
    <name type="scientific">Rhizobium deserti</name>
    <dbReference type="NCBI Taxonomy" id="2547961"/>
    <lineage>
        <taxon>Bacteria</taxon>
        <taxon>Pseudomonadati</taxon>
        <taxon>Pseudomonadota</taxon>
        <taxon>Alphaproteobacteria</taxon>
        <taxon>Hyphomicrobiales</taxon>
        <taxon>Rhizobiaceae</taxon>
        <taxon>Rhizobium/Agrobacterium group</taxon>
        <taxon>Rhizobium</taxon>
    </lineage>
</organism>
<protein>
    <submittedName>
        <fullName evidence="3">BON domain-containing protein</fullName>
    </submittedName>
</protein>
<dbReference type="OrthoDB" id="7916429at2"/>
<dbReference type="Pfam" id="PF04972">
    <property type="entry name" value="BON"/>
    <property type="match status" value="1"/>
</dbReference>
<dbReference type="InterPro" id="IPR007055">
    <property type="entry name" value="BON_dom"/>
</dbReference>
<name>A0A4R5ULF4_9HYPH</name>
<dbReference type="InterPro" id="IPR014004">
    <property type="entry name" value="Transpt-assoc_nodulatn_dom_bac"/>
</dbReference>
<evidence type="ECO:0000313" key="3">
    <source>
        <dbReference type="EMBL" id="TDK38656.1"/>
    </source>
</evidence>
<dbReference type="RefSeq" id="WP_133314105.1">
    <property type="nucleotide sequence ID" value="NZ_SMTL01000001.1"/>
</dbReference>
<accession>A0A4R5ULF4</accession>